<keyword evidence="4" id="KW-1185">Reference proteome</keyword>
<name>A0A9W7I7N0_HIBTR</name>
<reference evidence="3" key="1">
    <citation type="submission" date="2023-05" db="EMBL/GenBank/DDBJ databases">
        <title>Genome and transcriptome analyses reveal genes involved in the formation of fine ridges on petal epidermal cells in Hibiscus trionum.</title>
        <authorList>
            <person name="Koshimizu S."/>
            <person name="Masuda S."/>
            <person name="Ishii T."/>
            <person name="Shirasu K."/>
            <person name="Hoshino A."/>
            <person name="Arita M."/>
        </authorList>
    </citation>
    <scope>NUCLEOTIDE SEQUENCE</scope>
    <source>
        <strain evidence="3">Hamamatsu line</strain>
    </source>
</reference>
<dbReference type="Gene3D" id="3.40.50.10140">
    <property type="entry name" value="Toll/interleukin-1 receptor homology (TIR) domain"/>
    <property type="match status" value="1"/>
</dbReference>
<feature type="compositionally biased region" description="Basic and acidic residues" evidence="1">
    <location>
        <begin position="392"/>
        <end position="431"/>
    </location>
</feature>
<dbReference type="SUPFAM" id="SSF52200">
    <property type="entry name" value="Toll/Interleukin receptor TIR domain"/>
    <property type="match status" value="1"/>
</dbReference>
<dbReference type="InterPro" id="IPR003593">
    <property type="entry name" value="AAA+_ATPase"/>
</dbReference>
<gene>
    <name evidence="3" type="ORF">HRI_002705400</name>
</gene>
<feature type="region of interest" description="Disordered" evidence="1">
    <location>
        <begin position="1"/>
        <end position="22"/>
    </location>
</feature>
<dbReference type="OrthoDB" id="626167at2759"/>
<dbReference type="Pfam" id="PF13676">
    <property type="entry name" value="TIR_2"/>
    <property type="match status" value="1"/>
</dbReference>
<dbReference type="InterPro" id="IPR000157">
    <property type="entry name" value="TIR_dom"/>
</dbReference>
<evidence type="ECO:0000256" key="1">
    <source>
        <dbReference type="SAM" id="MobiDB-lite"/>
    </source>
</evidence>
<feature type="region of interest" description="Disordered" evidence="1">
    <location>
        <begin position="385"/>
        <end position="446"/>
    </location>
</feature>
<sequence>MDLGDLSGRLGSLPTTTSRTMSSSSSAFFSANQSPFFSPRSSTCQLSESARFDIQCDSTNLSADPPSSSSGIPDPECLANVGFPFSDKSCTAAACVSSDFPKFDHLSSSCGHMQDNDYSGSIEKHRKQIRSHDTSFSPVPVSLSSCRQRSYDLYIGLHGRKPSLLRFANWLRAELEVQGMSCFLSDRARFRNSHKHKLIERAMDDSSFGVVILTRKSFKNPYTIEELRFFSSKKNLVPIYFDMNPGDCLVRDIVEKRGELWEKIGGELWASYGGLEKEWKEAVNGLVRANEWKLEAQDGCWRDCILRAVTLLAMRLGRRSVVDRLTKWREKVDKEEFPFPRNENFIGRKKELSELEFILFGDISGESERDYFELKARPKRKNLTKWRSKSNSLEERRRERQGESGSQKGKEPVMWKESEKEIEMQSTERQHCQRSRGGGRNSRRKRSAKFVYGKGVACVTGDSGIGKTELLLEFAYRYHQRYKMVLWIGGESRYIRQNYLNLWSFLDVDIGVENCIDKRQMKSFEEQEEAAISRVRKELMRNIPFLVVIDNLESEKDWWDRKLVMDLLPRFGGETHILISTRLPRVMNLEPLKLSYLSGVEAMSLMQGSIKDYPVAEIDVLRVIEEKVGRLTLGLAIVGAILSELPINPSRLLDTINRMPSKDFSWSGREAHSLRKNTFLLQLFEVCFSIFDHADGPRSLATRMVQVCGWFAPAAIPVSLLAHAAHKIPEKHKGTRFWRKLFRSLTCGFSSYYSKRFESDASSMLLRFNIARSSTKEGYIHFNELIRIYARKRGVTGVSHAVVQAVVGRASLFHHSEHIWTVCFLLFGFDNDPTVVELRVSELLYVVKEVILPLAIRTFMVFSRCSAALELLRLCTDALEAADQAFVTPVEKWLDKSLCWRPIRTNAQLNPCLWQELALSRATVLETRAKLMLRGGQFDIGDDLIRKAIFIRNSICGEDHPDTVSARETLSKLTRLLANVQTHPSP</sequence>
<proteinExistence type="predicted"/>
<dbReference type="SUPFAM" id="SSF52540">
    <property type="entry name" value="P-loop containing nucleoside triphosphate hydrolases"/>
    <property type="match status" value="1"/>
</dbReference>
<dbReference type="SMART" id="SM00382">
    <property type="entry name" value="AAA"/>
    <property type="match status" value="1"/>
</dbReference>
<evidence type="ECO:0000313" key="3">
    <source>
        <dbReference type="EMBL" id="GMI90361.1"/>
    </source>
</evidence>
<evidence type="ECO:0000313" key="4">
    <source>
        <dbReference type="Proteomes" id="UP001165190"/>
    </source>
</evidence>
<dbReference type="Proteomes" id="UP001165190">
    <property type="component" value="Unassembled WGS sequence"/>
</dbReference>
<evidence type="ECO:0000259" key="2">
    <source>
        <dbReference type="PROSITE" id="PS50104"/>
    </source>
</evidence>
<dbReference type="PROSITE" id="PS50104">
    <property type="entry name" value="TIR"/>
    <property type="match status" value="1"/>
</dbReference>
<organism evidence="3 4">
    <name type="scientific">Hibiscus trionum</name>
    <name type="common">Flower of an hour</name>
    <dbReference type="NCBI Taxonomy" id="183268"/>
    <lineage>
        <taxon>Eukaryota</taxon>
        <taxon>Viridiplantae</taxon>
        <taxon>Streptophyta</taxon>
        <taxon>Embryophyta</taxon>
        <taxon>Tracheophyta</taxon>
        <taxon>Spermatophyta</taxon>
        <taxon>Magnoliopsida</taxon>
        <taxon>eudicotyledons</taxon>
        <taxon>Gunneridae</taxon>
        <taxon>Pentapetalae</taxon>
        <taxon>rosids</taxon>
        <taxon>malvids</taxon>
        <taxon>Malvales</taxon>
        <taxon>Malvaceae</taxon>
        <taxon>Malvoideae</taxon>
        <taxon>Hibiscus</taxon>
    </lineage>
</organism>
<protein>
    <submittedName>
        <fullName evidence="3">TIR-NBS17</fullName>
    </submittedName>
</protein>
<dbReference type="Pfam" id="PF25895">
    <property type="entry name" value="WHD_plant_disease"/>
    <property type="match status" value="1"/>
</dbReference>
<dbReference type="AlphaFoldDB" id="A0A9W7I7N0"/>
<dbReference type="InterPro" id="IPR027417">
    <property type="entry name" value="P-loop_NTPase"/>
</dbReference>
<dbReference type="GO" id="GO:0000725">
    <property type="term" value="P:recombinational repair"/>
    <property type="evidence" value="ECO:0007669"/>
    <property type="project" value="TreeGrafter"/>
</dbReference>
<dbReference type="PANTHER" id="PTHR32472:SF11">
    <property type="entry name" value="DISEASE RESISTANCE PROTEIN (TIR-NBS CLASS)"/>
    <property type="match status" value="1"/>
</dbReference>
<dbReference type="Gene3D" id="3.40.50.300">
    <property type="entry name" value="P-loop containing nucleotide triphosphate hydrolases"/>
    <property type="match status" value="1"/>
</dbReference>
<dbReference type="PANTHER" id="PTHR32472">
    <property type="entry name" value="DNA REPAIR PROTEIN RADA"/>
    <property type="match status" value="1"/>
</dbReference>
<dbReference type="InterPro" id="IPR035897">
    <property type="entry name" value="Toll_tir_struct_dom_sf"/>
</dbReference>
<dbReference type="InterPro" id="IPR058874">
    <property type="entry name" value="WHD_plant"/>
</dbReference>
<comment type="caution">
    <text evidence="3">The sequence shown here is derived from an EMBL/GenBank/DDBJ whole genome shotgun (WGS) entry which is preliminary data.</text>
</comment>
<dbReference type="GO" id="GO:0007165">
    <property type="term" value="P:signal transduction"/>
    <property type="evidence" value="ECO:0007669"/>
    <property type="project" value="InterPro"/>
</dbReference>
<accession>A0A9W7I7N0</accession>
<dbReference type="EMBL" id="BSYR01000024">
    <property type="protein sequence ID" value="GMI90361.1"/>
    <property type="molecule type" value="Genomic_DNA"/>
</dbReference>
<feature type="domain" description="TIR" evidence="2">
    <location>
        <begin position="149"/>
        <end position="268"/>
    </location>
</feature>